<dbReference type="Proteomes" id="UP000509421">
    <property type="component" value="Chromosome"/>
</dbReference>
<feature type="domain" description="Methyltransferase FkbM" evidence="1">
    <location>
        <begin position="193"/>
        <end position="342"/>
    </location>
</feature>
<dbReference type="InterPro" id="IPR006342">
    <property type="entry name" value="FkbM_mtfrase"/>
</dbReference>
<dbReference type="InterPro" id="IPR052514">
    <property type="entry name" value="SAM-dependent_MTase"/>
</dbReference>
<dbReference type="PANTHER" id="PTHR34203">
    <property type="entry name" value="METHYLTRANSFERASE, FKBM FAMILY PROTEIN"/>
    <property type="match status" value="1"/>
</dbReference>
<dbReference type="RefSeq" id="WP_176610001.1">
    <property type="nucleotide sequence ID" value="NZ_CP056117.1"/>
</dbReference>
<accession>A0A7H8UFA6</accession>
<evidence type="ECO:0000313" key="2">
    <source>
        <dbReference type="EMBL" id="QKZ98622.1"/>
    </source>
</evidence>
<dbReference type="EMBL" id="CP056117">
    <property type="protein sequence ID" value="QKZ98622.1"/>
    <property type="molecule type" value="Genomic_DNA"/>
</dbReference>
<proteinExistence type="predicted"/>
<dbReference type="NCBIfam" id="TIGR01444">
    <property type="entry name" value="fkbM_fam"/>
    <property type="match status" value="1"/>
</dbReference>
<reference evidence="2 3" key="1">
    <citation type="submission" date="2020-06" db="EMBL/GenBank/DDBJ databases">
        <title>Long-read sequencing of DSM26481-BlokeschLab.</title>
        <authorList>
            <person name="Blokesch M."/>
        </authorList>
    </citation>
    <scope>NUCLEOTIDE SEQUENCE [LARGE SCALE GENOMIC DNA]</scope>
    <source>
        <strain evidence="2 3">DSM 26481</strain>
    </source>
</reference>
<dbReference type="Gene3D" id="3.40.50.150">
    <property type="entry name" value="Vaccinia Virus protein VP39"/>
    <property type="match status" value="1"/>
</dbReference>
<evidence type="ECO:0000313" key="3">
    <source>
        <dbReference type="Proteomes" id="UP000509421"/>
    </source>
</evidence>
<dbReference type="SUPFAM" id="SSF53335">
    <property type="entry name" value="S-adenosyl-L-methionine-dependent methyltransferases"/>
    <property type="match status" value="1"/>
</dbReference>
<keyword evidence="2" id="KW-0808">Transferase</keyword>
<dbReference type="GO" id="GO:0032259">
    <property type="term" value="P:methylation"/>
    <property type="evidence" value="ECO:0007669"/>
    <property type="project" value="UniProtKB-KW"/>
</dbReference>
<evidence type="ECO:0000259" key="1">
    <source>
        <dbReference type="Pfam" id="PF05050"/>
    </source>
</evidence>
<dbReference type="Pfam" id="PF05050">
    <property type="entry name" value="Methyltransf_21"/>
    <property type="match status" value="1"/>
</dbReference>
<name>A0A7H8UFA6_ENTCL</name>
<organism evidence="2 3">
    <name type="scientific">Enterobacter cloacae</name>
    <dbReference type="NCBI Taxonomy" id="550"/>
    <lineage>
        <taxon>Bacteria</taxon>
        <taxon>Pseudomonadati</taxon>
        <taxon>Pseudomonadota</taxon>
        <taxon>Gammaproteobacteria</taxon>
        <taxon>Enterobacterales</taxon>
        <taxon>Enterobacteriaceae</taxon>
        <taxon>Enterobacter</taxon>
        <taxon>Enterobacter cloacae complex</taxon>
    </lineage>
</organism>
<dbReference type="InterPro" id="IPR029063">
    <property type="entry name" value="SAM-dependent_MTases_sf"/>
</dbReference>
<protein>
    <submittedName>
        <fullName evidence="2">FkbM family methyltransferase</fullName>
    </submittedName>
</protein>
<sequence length="374" mass="41889">MTLLEQIQGYDNHFVESIRTMHASGLPLVLYGAGCLGQMTAEFMFRENMPLDKVALNRQYLTEGMTFHGLPVVAIEDLIEQPGEFNCIVALQYVSEALQDELRRGGANVLVYDPAFIGVSTRLWYTPSFCAGHSDVLEEVYAGLADERSRETLVAFLKQRLSATRGFYQTVYEPAHYFPADVLRLQDNEVFIDCGAYNGDSIGAFMQEVERQQVAMPEKIVGFEPDAGNYAQLCDNTRQWPFCQPVQKGVWDNKTVLSFQSGNALSSRLVEQSSNTVTIELDSIDNILQGGKATFIKMDVEGAELKALEGAAETIRTWQPLLAISLYHKPEDLLTIPQYIQSLSADYAFYLRGHHPELAFELVLYAVPASRIIK</sequence>
<dbReference type="GO" id="GO:0008168">
    <property type="term" value="F:methyltransferase activity"/>
    <property type="evidence" value="ECO:0007669"/>
    <property type="project" value="UniProtKB-KW"/>
</dbReference>
<keyword evidence="2" id="KW-0489">Methyltransferase</keyword>
<dbReference type="PANTHER" id="PTHR34203:SF15">
    <property type="entry name" value="SLL1173 PROTEIN"/>
    <property type="match status" value="1"/>
</dbReference>
<gene>
    <name evidence="2" type="ORF">HWQ14_13505</name>
</gene>
<dbReference type="AlphaFoldDB" id="A0A7H8UFA6"/>